<gene>
    <name evidence="6" type="ORF">CP965_05735</name>
</gene>
<evidence type="ECO:0000259" key="5">
    <source>
        <dbReference type="PROSITE" id="PS51635"/>
    </source>
</evidence>
<dbReference type="SUPFAM" id="SSF52151">
    <property type="entry name" value="FabD/lysophospholipase-like"/>
    <property type="match status" value="1"/>
</dbReference>
<feature type="active site" description="Proton acceptor" evidence="4">
    <location>
        <position position="153"/>
    </location>
</feature>
<dbReference type="InterPro" id="IPR016035">
    <property type="entry name" value="Acyl_Trfase/lysoPLipase"/>
</dbReference>
<organism evidence="6 7">
    <name type="scientific">Halarcobacter mediterraneus</name>
    <dbReference type="NCBI Taxonomy" id="2023153"/>
    <lineage>
        <taxon>Bacteria</taxon>
        <taxon>Pseudomonadati</taxon>
        <taxon>Campylobacterota</taxon>
        <taxon>Epsilonproteobacteria</taxon>
        <taxon>Campylobacterales</taxon>
        <taxon>Arcobacteraceae</taxon>
        <taxon>Halarcobacter</taxon>
    </lineage>
</organism>
<accession>A0A4Q1AU45</accession>
<dbReference type="OrthoDB" id="5290098at2"/>
<dbReference type="RefSeq" id="WP_129061124.1">
    <property type="nucleotide sequence ID" value="NZ_NXIE01000002.1"/>
</dbReference>
<evidence type="ECO:0000256" key="4">
    <source>
        <dbReference type="PROSITE-ProRule" id="PRU01161"/>
    </source>
</evidence>
<keyword evidence="2 4" id="KW-0442">Lipid degradation</keyword>
<dbReference type="Pfam" id="PF01734">
    <property type="entry name" value="Patatin"/>
    <property type="match status" value="1"/>
</dbReference>
<reference evidence="6 7" key="1">
    <citation type="submission" date="2017-09" db="EMBL/GenBank/DDBJ databases">
        <title>Genomics of the genus Arcobacter.</title>
        <authorList>
            <person name="Perez-Cataluna A."/>
            <person name="Figueras M.J."/>
            <person name="Salas-Masso N."/>
        </authorList>
    </citation>
    <scope>NUCLEOTIDE SEQUENCE [LARGE SCALE GENOMIC DNA]</scope>
    <source>
        <strain evidence="6 7">F156-34</strain>
    </source>
</reference>
<sequence>MKTVSLVLGSGGARGYAHIGVIEVLLLKDYEIKSISGTSMGALIGGLYACGKLEEFKQWVLTIDPLEIIKLLDLSFSKTGLIKGEKILEKIEELIGEVKIEDLDISFTAVASDIVKQKEVWIQEGKLIDAIRASIAIPTMFTPKKINGNYLVDGGILNPLPIAPTIADNTDLTIAVGLYSDSKKQYNIKIKKPKKKKIFNINKRFLDFFKKEEEEKDSLDIDPENMGMYSIVWHTIDTMQNTIMKYKLAGHTPDIEINISKYACEFYEFNEAEKMIEVGKIEAKEVLE</sequence>
<dbReference type="InterPro" id="IPR002641">
    <property type="entry name" value="PNPLA_dom"/>
</dbReference>
<proteinExistence type="predicted"/>
<keyword evidence="3 4" id="KW-0443">Lipid metabolism</keyword>
<evidence type="ECO:0000313" key="6">
    <source>
        <dbReference type="EMBL" id="RXK13303.1"/>
    </source>
</evidence>
<dbReference type="InterPro" id="IPR050301">
    <property type="entry name" value="NTE"/>
</dbReference>
<dbReference type="PROSITE" id="PS51635">
    <property type="entry name" value="PNPLA"/>
    <property type="match status" value="1"/>
</dbReference>
<evidence type="ECO:0000256" key="3">
    <source>
        <dbReference type="ARBA" id="ARBA00023098"/>
    </source>
</evidence>
<dbReference type="GO" id="GO:0016042">
    <property type="term" value="P:lipid catabolic process"/>
    <property type="evidence" value="ECO:0007669"/>
    <property type="project" value="UniProtKB-UniRule"/>
</dbReference>
<protein>
    <submittedName>
        <fullName evidence="6">Patatin</fullName>
    </submittedName>
</protein>
<feature type="active site" description="Nucleophile" evidence="4">
    <location>
        <position position="39"/>
    </location>
</feature>
<evidence type="ECO:0000313" key="7">
    <source>
        <dbReference type="Proteomes" id="UP000289718"/>
    </source>
</evidence>
<name>A0A4Q1AU45_9BACT</name>
<comment type="caution">
    <text evidence="6">The sequence shown here is derived from an EMBL/GenBank/DDBJ whole genome shotgun (WGS) entry which is preliminary data.</text>
</comment>
<evidence type="ECO:0000256" key="2">
    <source>
        <dbReference type="ARBA" id="ARBA00022963"/>
    </source>
</evidence>
<feature type="short sequence motif" description="DGA/G" evidence="4">
    <location>
        <begin position="153"/>
        <end position="155"/>
    </location>
</feature>
<dbReference type="EMBL" id="NXIE01000002">
    <property type="protein sequence ID" value="RXK13303.1"/>
    <property type="molecule type" value="Genomic_DNA"/>
</dbReference>
<dbReference type="PANTHER" id="PTHR14226:SF76">
    <property type="entry name" value="NTE FAMILY PROTEIN RSSA"/>
    <property type="match status" value="1"/>
</dbReference>
<feature type="domain" description="PNPLA" evidence="5">
    <location>
        <begin position="6"/>
        <end position="166"/>
    </location>
</feature>
<dbReference type="Gene3D" id="3.40.1090.10">
    <property type="entry name" value="Cytosolic phospholipase A2 catalytic domain"/>
    <property type="match status" value="2"/>
</dbReference>
<dbReference type="GO" id="GO:0016787">
    <property type="term" value="F:hydrolase activity"/>
    <property type="evidence" value="ECO:0007669"/>
    <property type="project" value="UniProtKB-UniRule"/>
</dbReference>
<dbReference type="PANTHER" id="PTHR14226">
    <property type="entry name" value="NEUROPATHY TARGET ESTERASE/SWISS CHEESE D.MELANOGASTER"/>
    <property type="match status" value="1"/>
</dbReference>
<keyword evidence="1 4" id="KW-0378">Hydrolase</keyword>
<comment type="caution">
    <text evidence="4">Lacks conserved residue(s) required for the propagation of feature annotation.</text>
</comment>
<keyword evidence="7" id="KW-1185">Reference proteome</keyword>
<dbReference type="AlphaFoldDB" id="A0A4Q1AU45"/>
<evidence type="ECO:0000256" key="1">
    <source>
        <dbReference type="ARBA" id="ARBA00022801"/>
    </source>
</evidence>
<dbReference type="Proteomes" id="UP000289718">
    <property type="component" value="Unassembled WGS sequence"/>
</dbReference>
<feature type="short sequence motif" description="GXSXG" evidence="4">
    <location>
        <begin position="37"/>
        <end position="41"/>
    </location>
</feature>